<evidence type="ECO:0000313" key="3">
    <source>
        <dbReference type="EMBL" id="GAX13585.1"/>
    </source>
</evidence>
<dbReference type="PROSITE" id="PS50020">
    <property type="entry name" value="WW_DOMAIN_2"/>
    <property type="match status" value="1"/>
</dbReference>
<organism evidence="3 4">
    <name type="scientific">Fistulifera solaris</name>
    <name type="common">Oleaginous diatom</name>
    <dbReference type="NCBI Taxonomy" id="1519565"/>
    <lineage>
        <taxon>Eukaryota</taxon>
        <taxon>Sar</taxon>
        <taxon>Stramenopiles</taxon>
        <taxon>Ochrophyta</taxon>
        <taxon>Bacillariophyta</taxon>
        <taxon>Bacillariophyceae</taxon>
        <taxon>Bacillariophycidae</taxon>
        <taxon>Naviculales</taxon>
        <taxon>Naviculaceae</taxon>
        <taxon>Fistulifera</taxon>
    </lineage>
</organism>
<dbReference type="Gene3D" id="2.20.70.10">
    <property type="match status" value="1"/>
</dbReference>
<dbReference type="AlphaFoldDB" id="A0A1Z5JHU6"/>
<proteinExistence type="predicted"/>
<feature type="region of interest" description="Disordered" evidence="1">
    <location>
        <begin position="144"/>
        <end position="164"/>
    </location>
</feature>
<dbReference type="Pfam" id="PF00397">
    <property type="entry name" value="WW"/>
    <property type="match status" value="1"/>
</dbReference>
<dbReference type="InterPro" id="IPR001202">
    <property type="entry name" value="WW_dom"/>
</dbReference>
<dbReference type="InParanoid" id="A0A1Z5JHU6"/>
<feature type="domain" description="WW" evidence="2">
    <location>
        <begin position="7"/>
        <end position="35"/>
    </location>
</feature>
<dbReference type="SMART" id="SM00456">
    <property type="entry name" value="WW"/>
    <property type="match status" value="1"/>
</dbReference>
<sequence length="424" mass="47790">MKKESLWQSAEDPVSGRTYYYHTETRETQWSKPLELATDEEKKVIEEKERQQREFFAAMEANIMNSIAVGNFAQTNQEIVVPTLRHNPGSRPPKDNSRRSQMIRTISSMEDSVLVDLVCRVPSTRNVFRSAEPHDDTKEIVFRPQDAEKTPTTTRKLPSSQDLPTMEPVAKNITVVPGLSLLEATKRSTRSLLMDAKLSSKGSLNAIDEFDSLNGSAMQLDLRDFDDLDIEDHGDDEKSERHTLNREASLGTLLQQLPKEGVKSMRSLYGASSFDESKLSFRLTFEETKALEELAMVSEEMAKIGNEGVHDFDADLTSNREMMLLRDIHEGSQSENESVTETEEKDGEATQEGVTTLGGGTPWHDAEKGNDLLRLGNSMRLKGIYKHQSSYKNLLSKPSFERRNTCGNLVRPLSNLLVMNLPFV</sequence>
<keyword evidence="4" id="KW-1185">Reference proteome</keyword>
<evidence type="ECO:0000259" key="2">
    <source>
        <dbReference type="PROSITE" id="PS50020"/>
    </source>
</evidence>
<dbReference type="PROSITE" id="PS01159">
    <property type="entry name" value="WW_DOMAIN_1"/>
    <property type="match status" value="1"/>
</dbReference>
<dbReference type="InterPro" id="IPR036020">
    <property type="entry name" value="WW_dom_sf"/>
</dbReference>
<evidence type="ECO:0000313" key="4">
    <source>
        <dbReference type="Proteomes" id="UP000198406"/>
    </source>
</evidence>
<evidence type="ECO:0000256" key="1">
    <source>
        <dbReference type="SAM" id="MobiDB-lite"/>
    </source>
</evidence>
<dbReference type="EMBL" id="BDSP01000070">
    <property type="protein sequence ID" value="GAX13585.1"/>
    <property type="molecule type" value="Genomic_DNA"/>
</dbReference>
<protein>
    <recommendedName>
        <fullName evidence="2">WW domain-containing protein</fullName>
    </recommendedName>
</protein>
<gene>
    <name evidence="3" type="ORF">FisN_3Lh155</name>
</gene>
<dbReference type="CDD" id="cd00201">
    <property type="entry name" value="WW"/>
    <property type="match status" value="1"/>
</dbReference>
<feature type="compositionally biased region" description="Polar residues" evidence="1">
    <location>
        <begin position="150"/>
        <end position="163"/>
    </location>
</feature>
<comment type="caution">
    <text evidence="3">The sequence shown here is derived from an EMBL/GenBank/DDBJ whole genome shotgun (WGS) entry which is preliminary data.</text>
</comment>
<reference evidence="3 4" key="1">
    <citation type="journal article" date="2015" name="Plant Cell">
        <title>Oil accumulation by the oleaginous diatom Fistulifera solaris as revealed by the genome and transcriptome.</title>
        <authorList>
            <person name="Tanaka T."/>
            <person name="Maeda Y."/>
            <person name="Veluchamy A."/>
            <person name="Tanaka M."/>
            <person name="Abida H."/>
            <person name="Marechal E."/>
            <person name="Bowler C."/>
            <person name="Muto M."/>
            <person name="Sunaga Y."/>
            <person name="Tanaka M."/>
            <person name="Yoshino T."/>
            <person name="Taniguchi T."/>
            <person name="Fukuda Y."/>
            <person name="Nemoto M."/>
            <person name="Matsumoto M."/>
            <person name="Wong P.S."/>
            <person name="Aburatani S."/>
            <person name="Fujibuchi W."/>
        </authorList>
    </citation>
    <scope>NUCLEOTIDE SEQUENCE [LARGE SCALE GENOMIC DNA]</scope>
    <source>
        <strain evidence="3 4">JPCC DA0580</strain>
    </source>
</reference>
<accession>A0A1Z5JHU6</accession>
<dbReference type="SUPFAM" id="SSF51045">
    <property type="entry name" value="WW domain"/>
    <property type="match status" value="1"/>
</dbReference>
<dbReference type="Proteomes" id="UP000198406">
    <property type="component" value="Unassembled WGS sequence"/>
</dbReference>
<name>A0A1Z5JHU6_FISSO</name>
<feature type="region of interest" description="Disordered" evidence="1">
    <location>
        <begin position="329"/>
        <end position="366"/>
    </location>
</feature>